<gene>
    <name evidence="1" type="ORF">CEXT_718141</name>
</gene>
<evidence type="ECO:0000313" key="1">
    <source>
        <dbReference type="EMBL" id="GIY33379.1"/>
    </source>
</evidence>
<name>A0AAV4SHF0_CAEEX</name>
<protein>
    <submittedName>
        <fullName evidence="1">Uncharacterized protein</fullName>
    </submittedName>
</protein>
<dbReference type="AlphaFoldDB" id="A0AAV4SHF0"/>
<accession>A0AAV4SHF0</accession>
<comment type="caution">
    <text evidence="1">The sequence shown here is derived from an EMBL/GenBank/DDBJ whole genome shotgun (WGS) entry which is preliminary data.</text>
</comment>
<reference evidence="1 2" key="1">
    <citation type="submission" date="2021-06" db="EMBL/GenBank/DDBJ databases">
        <title>Caerostris extrusa draft genome.</title>
        <authorList>
            <person name="Kono N."/>
            <person name="Arakawa K."/>
        </authorList>
    </citation>
    <scope>NUCLEOTIDE SEQUENCE [LARGE SCALE GENOMIC DNA]</scope>
</reference>
<dbReference type="EMBL" id="BPLR01009632">
    <property type="protein sequence ID" value="GIY33379.1"/>
    <property type="molecule type" value="Genomic_DNA"/>
</dbReference>
<sequence length="19" mass="2221">KLVVVVHKAKNLPYGRWRG</sequence>
<feature type="non-terminal residue" evidence="1">
    <location>
        <position position="1"/>
    </location>
</feature>
<evidence type="ECO:0000313" key="2">
    <source>
        <dbReference type="Proteomes" id="UP001054945"/>
    </source>
</evidence>
<organism evidence="1 2">
    <name type="scientific">Caerostris extrusa</name>
    <name type="common">Bark spider</name>
    <name type="synonym">Caerostris bankana</name>
    <dbReference type="NCBI Taxonomy" id="172846"/>
    <lineage>
        <taxon>Eukaryota</taxon>
        <taxon>Metazoa</taxon>
        <taxon>Ecdysozoa</taxon>
        <taxon>Arthropoda</taxon>
        <taxon>Chelicerata</taxon>
        <taxon>Arachnida</taxon>
        <taxon>Araneae</taxon>
        <taxon>Araneomorphae</taxon>
        <taxon>Entelegynae</taxon>
        <taxon>Araneoidea</taxon>
        <taxon>Araneidae</taxon>
        <taxon>Caerostris</taxon>
    </lineage>
</organism>
<keyword evidence="2" id="KW-1185">Reference proteome</keyword>
<proteinExistence type="predicted"/>
<dbReference type="Proteomes" id="UP001054945">
    <property type="component" value="Unassembled WGS sequence"/>
</dbReference>